<feature type="domain" description="EF-hand" evidence="3">
    <location>
        <begin position="46"/>
        <end position="75"/>
    </location>
</feature>
<dbReference type="Pfam" id="PF13499">
    <property type="entry name" value="EF-hand_7"/>
    <property type="match status" value="1"/>
</dbReference>
<dbReference type="PROSITE" id="PS00018">
    <property type="entry name" value="EF_HAND_1"/>
    <property type="match status" value="2"/>
</dbReference>
<organism evidence="4 5">
    <name type="scientific">Pseudanabaena catenata USMAC16</name>
    <dbReference type="NCBI Taxonomy" id="1855837"/>
    <lineage>
        <taxon>Bacteria</taxon>
        <taxon>Bacillati</taxon>
        <taxon>Cyanobacteriota</taxon>
        <taxon>Cyanophyceae</taxon>
        <taxon>Pseudanabaenales</taxon>
        <taxon>Pseudanabaenaceae</taxon>
        <taxon>Pseudanabaena</taxon>
    </lineage>
</organism>
<dbReference type="InterPro" id="IPR050145">
    <property type="entry name" value="Centrin_CML-like"/>
</dbReference>
<proteinExistence type="predicted"/>
<dbReference type="AlphaFoldDB" id="A0A9X4M8V7"/>
<evidence type="ECO:0000259" key="3">
    <source>
        <dbReference type="PROSITE" id="PS50222"/>
    </source>
</evidence>
<feature type="domain" description="EF-hand" evidence="3">
    <location>
        <begin position="6"/>
        <end position="41"/>
    </location>
</feature>
<dbReference type="InterPro" id="IPR011992">
    <property type="entry name" value="EF-hand-dom_pair"/>
</dbReference>
<evidence type="ECO:0000256" key="1">
    <source>
        <dbReference type="ARBA" id="ARBA00022737"/>
    </source>
</evidence>
<gene>
    <name evidence="4" type="ORF">FEV09_13210</name>
</gene>
<dbReference type="InterPro" id="IPR018247">
    <property type="entry name" value="EF_Hand_1_Ca_BS"/>
</dbReference>
<dbReference type="Proteomes" id="UP001152872">
    <property type="component" value="Unassembled WGS sequence"/>
</dbReference>
<keyword evidence="1" id="KW-0677">Repeat</keyword>
<comment type="caution">
    <text evidence="4">The sequence shown here is derived from an EMBL/GenBank/DDBJ whole genome shotgun (WGS) entry which is preliminary data.</text>
</comment>
<dbReference type="InterPro" id="IPR002048">
    <property type="entry name" value="EF_hand_dom"/>
</dbReference>
<dbReference type="RefSeq" id="WP_009627637.1">
    <property type="nucleotide sequence ID" value="NZ_VBTY01000105.1"/>
</dbReference>
<dbReference type="PRINTS" id="PR01697">
    <property type="entry name" value="PARVALBUMIN"/>
</dbReference>
<dbReference type="SMART" id="SM00054">
    <property type="entry name" value="EFh"/>
    <property type="match status" value="2"/>
</dbReference>
<evidence type="ECO:0000256" key="2">
    <source>
        <dbReference type="ARBA" id="ARBA00022837"/>
    </source>
</evidence>
<dbReference type="FunFam" id="1.10.238.10:FF:000003">
    <property type="entry name" value="Calmodulin A"/>
    <property type="match status" value="1"/>
</dbReference>
<accession>A0A9X4M8V7</accession>
<protein>
    <submittedName>
        <fullName evidence="4">EF-hand domain-containing protein</fullName>
    </submittedName>
</protein>
<dbReference type="CDD" id="cd00051">
    <property type="entry name" value="EFh"/>
    <property type="match status" value="1"/>
</dbReference>
<dbReference type="PROSITE" id="PS50222">
    <property type="entry name" value="EF_HAND_2"/>
    <property type="match status" value="2"/>
</dbReference>
<evidence type="ECO:0000313" key="5">
    <source>
        <dbReference type="Proteomes" id="UP001152872"/>
    </source>
</evidence>
<keyword evidence="5" id="KW-1185">Reference proteome</keyword>
<name>A0A9X4M8V7_9CYAN</name>
<dbReference type="PANTHER" id="PTHR23050">
    <property type="entry name" value="CALCIUM BINDING PROTEIN"/>
    <property type="match status" value="1"/>
</dbReference>
<sequence>MGLESADKGVLMAEFKELDKDGSGYLSRDELKYALTRLYENIDLKLTDADIQSLLNQADKNKDGKIQIEEFMTLI</sequence>
<dbReference type="Gene3D" id="1.10.238.10">
    <property type="entry name" value="EF-hand"/>
    <property type="match status" value="1"/>
</dbReference>
<dbReference type="EMBL" id="VBTY01000105">
    <property type="protein sequence ID" value="MDG3495512.1"/>
    <property type="molecule type" value="Genomic_DNA"/>
</dbReference>
<dbReference type="SUPFAM" id="SSF47473">
    <property type="entry name" value="EF-hand"/>
    <property type="match status" value="1"/>
</dbReference>
<evidence type="ECO:0000313" key="4">
    <source>
        <dbReference type="EMBL" id="MDG3495512.1"/>
    </source>
</evidence>
<dbReference type="GO" id="GO:0005509">
    <property type="term" value="F:calcium ion binding"/>
    <property type="evidence" value="ECO:0007669"/>
    <property type="project" value="InterPro"/>
</dbReference>
<keyword evidence="2" id="KW-0106">Calcium</keyword>
<reference evidence="4" key="1">
    <citation type="submission" date="2019-05" db="EMBL/GenBank/DDBJ databases">
        <title>Whole genome sequencing of Pseudanabaena catenata USMAC16.</title>
        <authorList>
            <person name="Khan Z."/>
            <person name="Omar W.M."/>
            <person name="Convey P."/>
            <person name="Merican F."/>
            <person name="Najimudin N."/>
        </authorList>
    </citation>
    <scope>NUCLEOTIDE SEQUENCE</scope>
    <source>
        <strain evidence="4">USMAC16</strain>
    </source>
</reference>